<dbReference type="HOGENOM" id="CLU_031864_5_3_9"/>
<evidence type="ECO:0000256" key="5">
    <source>
        <dbReference type="ARBA" id="ARBA00023157"/>
    </source>
</evidence>
<name>A5KQW2_9FIRM</name>
<dbReference type="InterPro" id="IPR005982">
    <property type="entry name" value="Thioredox_Rdtase"/>
</dbReference>
<dbReference type="PRINTS" id="PR00368">
    <property type="entry name" value="FADPNR"/>
</dbReference>
<sequence>MKIMYDIGIIGGGTAGMTAAIYGQRAGKRTIIIEGGTFGGQITSSPNVENYPGIASVSGSEFSMNLLDQAMKLGAETQMAQVTGIRDEGEVKVIVTPEKEYPCRSIVLATGVTHRHLGVPNEERLTGAGVSYCATCDGMFFRGKEVAVVGGGNTAIQDAEFLSDYCSKVYLIHRRDEFRGENSGVKRLKEKENVEFILSATVKELVGESMVEKLILNDKKTGKDFELHVSGVFVAVGQIPKNETFADTVKLDEGGFVLASEDCLTSHPGIFAAGDCRTKEVRQLTTAAADGAVAALAACKYIADQSL</sequence>
<protein>
    <recommendedName>
        <fullName evidence="7">Thioredoxin reductase</fullName>
        <ecNumber evidence="7">1.8.1.9</ecNumber>
    </recommendedName>
</protein>
<comment type="cofactor">
    <cofactor evidence="8">
        <name>FAD</name>
        <dbReference type="ChEBI" id="CHEBI:57692"/>
    </cofactor>
    <text evidence="8">Binds 1 FAD per subunit.</text>
</comment>
<dbReference type="NCBIfam" id="TIGR01292">
    <property type="entry name" value="TRX_reduct"/>
    <property type="match status" value="1"/>
</dbReference>
<evidence type="ECO:0000256" key="8">
    <source>
        <dbReference type="RuleBase" id="RU003881"/>
    </source>
</evidence>
<keyword evidence="5" id="KW-1015">Disulfide bond</keyword>
<dbReference type="GO" id="GO:0004791">
    <property type="term" value="F:thioredoxin-disulfide reductase (NADPH) activity"/>
    <property type="evidence" value="ECO:0007669"/>
    <property type="project" value="UniProtKB-UniRule"/>
</dbReference>
<dbReference type="Gene3D" id="3.50.50.60">
    <property type="entry name" value="FAD/NAD(P)-binding domain"/>
    <property type="match status" value="2"/>
</dbReference>
<dbReference type="Proteomes" id="UP000003577">
    <property type="component" value="Unassembled WGS sequence"/>
</dbReference>
<evidence type="ECO:0000313" key="11">
    <source>
        <dbReference type="Proteomes" id="UP000003577"/>
    </source>
</evidence>
<dbReference type="InterPro" id="IPR050097">
    <property type="entry name" value="Ferredoxin-NADP_redctase_2"/>
</dbReference>
<feature type="domain" description="FAD/NAD(P)-binding" evidence="9">
    <location>
        <begin position="5"/>
        <end position="291"/>
    </location>
</feature>
<comment type="caution">
    <text evidence="10">The sequence shown here is derived from an EMBL/GenBank/DDBJ whole genome shotgun (WGS) entry which is preliminary data.</text>
</comment>
<dbReference type="EMBL" id="AAVP02000019">
    <property type="protein sequence ID" value="EDK23207.1"/>
    <property type="molecule type" value="Genomic_DNA"/>
</dbReference>
<dbReference type="InterPro" id="IPR036188">
    <property type="entry name" value="FAD/NAD-bd_sf"/>
</dbReference>
<dbReference type="SUPFAM" id="SSF51905">
    <property type="entry name" value="FAD/NAD(P)-binding domain"/>
    <property type="match status" value="1"/>
</dbReference>
<dbReference type="Pfam" id="PF07992">
    <property type="entry name" value="Pyr_redox_2"/>
    <property type="match status" value="1"/>
</dbReference>
<keyword evidence="6 7" id="KW-0676">Redox-active center</keyword>
<dbReference type="GO" id="GO:0019430">
    <property type="term" value="P:removal of superoxide radicals"/>
    <property type="evidence" value="ECO:0007669"/>
    <property type="project" value="UniProtKB-UniRule"/>
</dbReference>
<reference evidence="10 11" key="1">
    <citation type="submission" date="2007-03" db="EMBL/GenBank/DDBJ databases">
        <authorList>
            <person name="Fulton L."/>
            <person name="Clifton S."/>
            <person name="Fulton B."/>
            <person name="Xu J."/>
            <person name="Minx P."/>
            <person name="Pepin K.H."/>
            <person name="Johnson M."/>
            <person name="Thiruvilangam P."/>
            <person name="Bhonagiri V."/>
            <person name="Nash W.E."/>
            <person name="Mardis E.R."/>
            <person name="Wilson R.K."/>
        </authorList>
    </citation>
    <scope>NUCLEOTIDE SEQUENCE [LARGE SCALE GENOMIC DNA]</scope>
    <source>
        <strain evidence="10 11">ATCC 27756</strain>
    </source>
</reference>
<dbReference type="AlphaFoldDB" id="A5KQW2"/>
<keyword evidence="8" id="KW-0521">NADP</keyword>
<dbReference type="PaxDb" id="411460-RUMTOR_02653"/>
<dbReference type="PRINTS" id="PR00469">
    <property type="entry name" value="PNDRDTASEII"/>
</dbReference>
<gene>
    <name evidence="10" type="primary">trxB</name>
    <name evidence="10" type="ORF">RUMTOR_02653</name>
</gene>
<keyword evidence="3 7" id="KW-0274">FAD</keyword>
<evidence type="ECO:0000313" key="10">
    <source>
        <dbReference type="EMBL" id="EDK23207.1"/>
    </source>
</evidence>
<reference evidence="10 11" key="2">
    <citation type="submission" date="2007-04" db="EMBL/GenBank/DDBJ databases">
        <title>Draft genome sequence of Ruminococcus torques (ATCC 27756).</title>
        <authorList>
            <person name="Sudarsanam P."/>
            <person name="Ley R."/>
            <person name="Guruge J."/>
            <person name="Turnbaugh P.J."/>
            <person name="Mahowald M."/>
            <person name="Liep D."/>
            <person name="Gordon J."/>
        </authorList>
    </citation>
    <scope>NUCLEOTIDE SEQUENCE [LARGE SCALE GENOMIC DNA]</scope>
    <source>
        <strain evidence="10 11">ATCC 27756</strain>
    </source>
</reference>
<comment type="catalytic activity">
    <reaction evidence="7">
        <text>[thioredoxin]-dithiol + NADP(+) = [thioredoxin]-disulfide + NADPH + H(+)</text>
        <dbReference type="Rhea" id="RHEA:20345"/>
        <dbReference type="Rhea" id="RHEA-COMP:10698"/>
        <dbReference type="Rhea" id="RHEA-COMP:10700"/>
        <dbReference type="ChEBI" id="CHEBI:15378"/>
        <dbReference type="ChEBI" id="CHEBI:29950"/>
        <dbReference type="ChEBI" id="CHEBI:50058"/>
        <dbReference type="ChEBI" id="CHEBI:57783"/>
        <dbReference type="ChEBI" id="CHEBI:58349"/>
        <dbReference type="EC" id="1.8.1.9"/>
    </reaction>
</comment>
<proteinExistence type="inferred from homology"/>
<dbReference type="PROSITE" id="PS00573">
    <property type="entry name" value="PYRIDINE_REDOX_2"/>
    <property type="match status" value="1"/>
</dbReference>
<comment type="subunit">
    <text evidence="7">Homodimer.</text>
</comment>
<comment type="similarity">
    <text evidence="1 7">Belongs to the class-II pyridine nucleotide-disulfide oxidoreductase family.</text>
</comment>
<accession>A5KQW2</accession>
<dbReference type="PANTHER" id="PTHR48105">
    <property type="entry name" value="THIOREDOXIN REDUCTASE 1-RELATED-RELATED"/>
    <property type="match status" value="1"/>
</dbReference>
<dbReference type="GO" id="GO:0005737">
    <property type="term" value="C:cytoplasm"/>
    <property type="evidence" value="ECO:0007669"/>
    <property type="project" value="InterPro"/>
</dbReference>
<dbReference type="InterPro" id="IPR008255">
    <property type="entry name" value="Pyr_nucl-diS_OxRdtase_2_AS"/>
</dbReference>
<keyword evidence="2 7" id="KW-0285">Flavoprotein</keyword>
<evidence type="ECO:0000256" key="4">
    <source>
        <dbReference type="ARBA" id="ARBA00023002"/>
    </source>
</evidence>
<evidence type="ECO:0000256" key="1">
    <source>
        <dbReference type="ARBA" id="ARBA00009333"/>
    </source>
</evidence>
<evidence type="ECO:0000256" key="7">
    <source>
        <dbReference type="RuleBase" id="RU003880"/>
    </source>
</evidence>
<evidence type="ECO:0000256" key="2">
    <source>
        <dbReference type="ARBA" id="ARBA00022630"/>
    </source>
</evidence>
<evidence type="ECO:0000256" key="3">
    <source>
        <dbReference type="ARBA" id="ARBA00022827"/>
    </source>
</evidence>
<dbReference type="InterPro" id="IPR023753">
    <property type="entry name" value="FAD/NAD-binding_dom"/>
</dbReference>
<evidence type="ECO:0000256" key="6">
    <source>
        <dbReference type="ARBA" id="ARBA00023284"/>
    </source>
</evidence>
<dbReference type="EC" id="1.8.1.9" evidence="7"/>
<evidence type="ECO:0000259" key="9">
    <source>
        <dbReference type="Pfam" id="PF07992"/>
    </source>
</evidence>
<organism evidence="10 11">
    <name type="scientific">[Ruminococcus] torques ATCC 27756</name>
    <dbReference type="NCBI Taxonomy" id="411460"/>
    <lineage>
        <taxon>Bacteria</taxon>
        <taxon>Bacillati</taxon>
        <taxon>Bacillota</taxon>
        <taxon>Clostridia</taxon>
        <taxon>Lachnospirales</taxon>
        <taxon>Lachnospiraceae</taxon>
        <taxon>Mediterraneibacter</taxon>
    </lineage>
</organism>
<keyword evidence="4 7" id="KW-0560">Oxidoreductase</keyword>